<dbReference type="EMBL" id="JAAKYA010000029">
    <property type="protein sequence ID" value="NGO38766.1"/>
    <property type="molecule type" value="Genomic_DNA"/>
</dbReference>
<dbReference type="RefSeq" id="WP_165106407.1">
    <property type="nucleotide sequence ID" value="NZ_JAAKYA010000029.1"/>
</dbReference>
<dbReference type="Pfam" id="PF13279">
    <property type="entry name" value="4HBT_2"/>
    <property type="match status" value="1"/>
</dbReference>
<accession>A0A6M1RGN2</accession>
<comment type="similarity">
    <text evidence="1">Belongs to the 4-hydroxybenzoyl-CoA thioesterase family.</text>
</comment>
<sequence length="148" mass="17155">METFRTVAPYESRVRVEPADIDPLGHVNNVVYLRWAQDVAVAHWQAEASPEAQERLIWVVLRHEVDYKHPARLGDEIRIVTRVGAASRFRFERWTEMFRARDGRLLVRVRTLWCPLDRRTGRLTEVGPEVRARFSTGPGSVRPVRAAL</sequence>
<dbReference type="PANTHER" id="PTHR31793">
    <property type="entry name" value="4-HYDROXYBENZOYL-COA THIOESTERASE FAMILY MEMBER"/>
    <property type="match status" value="1"/>
</dbReference>
<protein>
    <submittedName>
        <fullName evidence="3">Acyl-CoA thioesterase</fullName>
    </submittedName>
</protein>
<organism evidence="3 4">
    <name type="scientific">Limisphaera ngatamarikiensis</name>
    <dbReference type="NCBI Taxonomy" id="1324935"/>
    <lineage>
        <taxon>Bacteria</taxon>
        <taxon>Pseudomonadati</taxon>
        <taxon>Verrucomicrobiota</taxon>
        <taxon>Verrucomicrobiia</taxon>
        <taxon>Limisphaerales</taxon>
        <taxon>Limisphaeraceae</taxon>
        <taxon>Limisphaera</taxon>
    </lineage>
</organism>
<comment type="caution">
    <text evidence="3">The sequence shown here is derived from an EMBL/GenBank/DDBJ whole genome shotgun (WGS) entry which is preliminary data.</text>
</comment>
<dbReference type="GO" id="GO:0047617">
    <property type="term" value="F:fatty acyl-CoA hydrolase activity"/>
    <property type="evidence" value="ECO:0007669"/>
    <property type="project" value="TreeGrafter"/>
</dbReference>
<dbReference type="SUPFAM" id="SSF54637">
    <property type="entry name" value="Thioesterase/thiol ester dehydrase-isomerase"/>
    <property type="match status" value="1"/>
</dbReference>
<keyword evidence="2" id="KW-0378">Hydrolase</keyword>
<keyword evidence="4" id="KW-1185">Reference proteome</keyword>
<dbReference type="PANTHER" id="PTHR31793:SF27">
    <property type="entry name" value="NOVEL THIOESTERASE SUPERFAMILY DOMAIN AND SAPOSIN A-TYPE DOMAIN CONTAINING PROTEIN (0610012H03RIK)"/>
    <property type="match status" value="1"/>
</dbReference>
<dbReference type="InterPro" id="IPR029069">
    <property type="entry name" value="HotDog_dom_sf"/>
</dbReference>
<evidence type="ECO:0000313" key="3">
    <source>
        <dbReference type="EMBL" id="NGO38766.1"/>
    </source>
</evidence>
<evidence type="ECO:0000256" key="2">
    <source>
        <dbReference type="ARBA" id="ARBA00022801"/>
    </source>
</evidence>
<reference evidence="3 4" key="1">
    <citation type="submission" date="2020-02" db="EMBL/GenBank/DDBJ databases">
        <title>Draft genome sequence of Limisphaera ngatamarikiensis NGM72.4T, a thermophilic Verrucomicrobia grouped in subdivision 3.</title>
        <authorList>
            <person name="Carere C.R."/>
            <person name="Steen J."/>
            <person name="Hugenholtz P."/>
            <person name="Stott M.B."/>
        </authorList>
    </citation>
    <scope>NUCLEOTIDE SEQUENCE [LARGE SCALE GENOMIC DNA]</scope>
    <source>
        <strain evidence="3 4">NGM72.4</strain>
    </source>
</reference>
<dbReference type="AlphaFoldDB" id="A0A6M1RGN2"/>
<evidence type="ECO:0000313" key="4">
    <source>
        <dbReference type="Proteomes" id="UP000477311"/>
    </source>
</evidence>
<gene>
    <name evidence="3" type="ORF">G4L39_05070</name>
</gene>
<dbReference type="Proteomes" id="UP000477311">
    <property type="component" value="Unassembled WGS sequence"/>
</dbReference>
<dbReference type="CDD" id="cd00586">
    <property type="entry name" value="4HBT"/>
    <property type="match status" value="1"/>
</dbReference>
<dbReference type="InterPro" id="IPR050563">
    <property type="entry name" value="4-hydroxybenzoyl-CoA_TE"/>
</dbReference>
<dbReference type="Gene3D" id="3.10.129.10">
    <property type="entry name" value="Hotdog Thioesterase"/>
    <property type="match status" value="1"/>
</dbReference>
<proteinExistence type="inferred from homology"/>
<evidence type="ECO:0000256" key="1">
    <source>
        <dbReference type="ARBA" id="ARBA00005953"/>
    </source>
</evidence>
<name>A0A6M1RGN2_9BACT</name>